<feature type="domain" description="SANT" evidence="13">
    <location>
        <begin position="317"/>
        <end position="363"/>
    </location>
</feature>
<dbReference type="Gene3D" id="2.30.30.490">
    <property type="match status" value="1"/>
</dbReference>
<dbReference type="WBParaSite" id="MBELARI_LOCUS19055">
    <property type="protein sequence ID" value="MBELARI_LOCUS19055"/>
    <property type="gene ID" value="MBELARI_LOCUS19055"/>
</dbReference>
<dbReference type="GO" id="GO:0016581">
    <property type="term" value="C:NuRD complex"/>
    <property type="evidence" value="ECO:0007669"/>
    <property type="project" value="TreeGrafter"/>
</dbReference>
<dbReference type="PROSITE" id="PS51038">
    <property type="entry name" value="BAH"/>
    <property type="match status" value="1"/>
</dbReference>
<proteinExistence type="predicted"/>
<dbReference type="GO" id="GO:0008270">
    <property type="term" value="F:zinc ion binding"/>
    <property type="evidence" value="ECO:0007669"/>
    <property type="project" value="UniProtKB-KW"/>
</dbReference>
<comment type="subcellular location">
    <subcellularLocation>
        <location evidence="1">Nucleus</location>
    </subcellularLocation>
</comment>
<keyword evidence="14" id="KW-1185">Reference proteome</keyword>
<evidence type="ECO:0000256" key="9">
    <source>
        <dbReference type="ARBA" id="ARBA00023242"/>
    </source>
</evidence>
<feature type="region of interest" description="Disordered" evidence="10">
    <location>
        <begin position="380"/>
        <end position="408"/>
    </location>
</feature>
<feature type="compositionally biased region" description="Low complexity" evidence="10">
    <location>
        <begin position="1"/>
        <end position="11"/>
    </location>
</feature>
<evidence type="ECO:0000256" key="2">
    <source>
        <dbReference type="ARBA" id="ARBA00022491"/>
    </source>
</evidence>
<evidence type="ECO:0000259" key="11">
    <source>
        <dbReference type="PROSITE" id="PS51038"/>
    </source>
</evidence>
<evidence type="ECO:0000256" key="10">
    <source>
        <dbReference type="SAM" id="MobiDB-lite"/>
    </source>
</evidence>
<keyword evidence="6" id="KW-0805">Transcription regulation</keyword>
<protein>
    <submittedName>
        <fullName evidence="15">Uncharacterized protein</fullName>
    </submittedName>
</protein>
<feature type="region of interest" description="Disordered" evidence="10">
    <location>
        <begin position="465"/>
        <end position="505"/>
    </location>
</feature>
<dbReference type="Gene3D" id="1.10.472.80">
    <property type="entry name" value="Ypt/Rab-GAP domain of gyp1p, domain 3"/>
    <property type="match status" value="1"/>
</dbReference>
<evidence type="ECO:0000256" key="8">
    <source>
        <dbReference type="ARBA" id="ARBA00023163"/>
    </source>
</evidence>
<dbReference type="PROSITE" id="PS51156">
    <property type="entry name" value="ELM2"/>
    <property type="match status" value="1"/>
</dbReference>
<dbReference type="SMART" id="SM00439">
    <property type="entry name" value="BAH"/>
    <property type="match status" value="1"/>
</dbReference>
<evidence type="ECO:0000313" key="15">
    <source>
        <dbReference type="WBParaSite" id="MBELARI_LOCUS19055"/>
    </source>
</evidence>
<feature type="compositionally biased region" description="Basic and acidic residues" evidence="10">
    <location>
        <begin position="544"/>
        <end position="553"/>
    </location>
</feature>
<keyword evidence="4" id="KW-0863">Zinc-finger</keyword>
<dbReference type="GO" id="GO:0000122">
    <property type="term" value="P:negative regulation of transcription by RNA polymerase II"/>
    <property type="evidence" value="ECO:0007669"/>
    <property type="project" value="TreeGrafter"/>
</dbReference>
<dbReference type="InterPro" id="IPR009057">
    <property type="entry name" value="Homeodomain-like_sf"/>
</dbReference>
<dbReference type="GO" id="GO:0042826">
    <property type="term" value="F:histone deacetylase binding"/>
    <property type="evidence" value="ECO:0007669"/>
    <property type="project" value="TreeGrafter"/>
</dbReference>
<dbReference type="CDD" id="cd00202">
    <property type="entry name" value="ZnF_GATA"/>
    <property type="match status" value="1"/>
</dbReference>
<dbReference type="GO" id="GO:0003682">
    <property type="term" value="F:chromatin binding"/>
    <property type="evidence" value="ECO:0007669"/>
    <property type="project" value="InterPro"/>
</dbReference>
<evidence type="ECO:0000313" key="14">
    <source>
        <dbReference type="Proteomes" id="UP000887575"/>
    </source>
</evidence>
<dbReference type="SMART" id="SM00401">
    <property type="entry name" value="ZnF_GATA"/>
    <property type="match status" value="1"/>
</dbReference>
<feature type="compositionally biased region" description="Basic residues" evidence="10">
    <location>
        <begin position="683"/>
        <end position="696"/>
    </location>
</feature>
<evidence type="ECO:0000259" key="13">
    <source>
        <dbReference type="PROSITE" id="PS51293"/>
    </source>
</evidence>
<evidence type="ECO:0000256" key="7">
    <source>
        <dbReference type="ARBA" id="ARBA00023125"/>
    </source>
</evidence>
<evidence type="ECO:0000256" key="1">
    <source>
        <dbReference type="ARBA" id="ARBA00004123"/>
    </source>
</evidence>
<dbReference type="SUPFAM" id="SSF46689">
    <property type="entry name" value="Homeodomain-like"/>
    <property type="match status" value="1"/>
</dbReference>
<keyword evidence="7" id="KW-0238">DNA-binding</keyword>
<dbReference type="InterPro" id="IPR000949">
    <property type="entry name" value="ELM2_dom"/>
</dbReference>
<dbReference type="SUPFAM" id="SSF57716">
    <property type="entry name" value="Glucocorticoid receptor-like (DNA-binding domain)"/>
    <property type="match status" value="1"/>
</dbReference>
<dbReference type="AlphaFoldDB" id="A0AAF3EY03"/>
<evidence type="ECO:0000256" key="3">
    <source>
        <dbReference type="ARBA" id="ARBA00022723"/>
    </source>
</evidence>
<dbReference type="SMART" id="SM01189">
    <property type="entry name" value="ELM2"/>
    <property type="match status" value="1"/>
</dbReference>
<evidence type="ECO:0000256" key="6">
    <source>
        <dbReference type="ARBA" id="ARBA00023015"/>
    </source>
</evidence>
<dbReference type="PANTHER" id="PTHR10865">
    <property type="entry name" value="METASTASIS-ASSOCIATED PROTEIN AND MESODERM INDUCTION EARLY RESPONSE PROTEIN"/>
    <property type="match status" value="1"/>
</dbReference>
<dbReference type="InterPro" id="IPR043151">
    <property type="entry name" value="BAH_sf"/>
</dbReference>
<dbReference type="Gene3D" id="1.10.10.60">
    <property type="entry name" value="Homeodomain-like"/>
    <property type="match status" value="1"/>
</dbReference>
<evidence type="ECO:0000259" key="12">
    <source>
        <dbReference type="PROSITE" id="PS51156"/>
    </source>
</evidence>
<dbReference type="Pfam" id="PF01426">
    <property type="entry name" value="BAH"/>
    <property type="match status" value="1"/>
</dbReference>
<keyword evidence="5" id="KW-0862">Zinc</keyword>
<keyword evidence="8" id="KW-0804">Transcription</keyword>
<dbReference type="GO" id="GO:0003713">
    <property type="term" value="F:transcription coactivator activity"/>
    <property type="evidence" value="ECO:0007669"/>
    <property type="project" value="TreeGrafter"/>
</dbReference>
<evidence type="ECO:0000256" key="4">
    <source>
        <dbReference type="ARBA" id="ARBA00022771"/>
    </source>
</evidence>
<dbReference type="InterPro" id="IPR001025">
    <property type="entry name" value="BAH_dom"/>
</dbReference>
<name>A0AAF3EY03_9BILA</name>
<feature type="region of interest" description="Disordered" evidence="10">
    <location>
        <begin position="842"/>
        <end position="871"/>
    </location>
</feature>
<feature type="region of interest" description="Disordered" evidence="10">
    <location>
        <begin position="811"/>
        <end position="830"/>
    </location>
</feature>
<reference evidence="15" key="1">
    <citation type="submission" date="2024-02" db="UniProtKB">
        <authorList>
            <consortium name="WormBaseParasite"/>
        </authorList>
    </citation>
    <scope>IDENTIFICATION</scope>
</reference>
<organism evidence="14 15">
    <name type="scientific">Mesorhabditis belari</name>
    <dbReference type="NCBI Taxonomy" id="2138241"/>
    <lineage>
        <taxon>Eukaryota</taxon>
        <taxon>Metazoa</taxon>
        <taxon>Ecdysozoa</taxon>
        <taxon>Nematoda</taxon>
        <taxon>Chromadorea</taxon>
        <taxon>Rhabditida</taxon>
        <taxon>Rhabditina</taxon>
        <taxon>Rhabditomorpha</taxon>
        <taxon>Rhabditoidea</taxon>
        <taxon>Rhabditidae</taxon>
        <taxon>Mesorhabditinae</taxon>
        <taxon>Mesorhabditis</taxon>
    </lineage>
</organism>
<dbReference type="PROSITE" id="PS51293">
    <property type="entry name" value="SANT"/>
    <property type="match status" value="1"/>
</dbReference>
<dbReference type="Gene3D" id="3.30.50.10">
    <property type="entry name" value="Erythroid Transcription Factor GATA-1, subunit A"/>
    <property type="match status" value="1"/>
</dbReference>
<feature type="compositionally biased region" description="Basic and acidic residues" evidence="10">
    <location>
        <begin position="487"/>
        <end position="496"/>
    </location>
</feature>
<dbReference type="SUPFAM" id="SSF47923">
    <property type="entry name" value="Ypt/Rab-GAP domain of gyp1p"/>
    <property type="match status" value="1"/>
</dbReference>
<dbReference type="InterPro" id="IPR040138">
    <property type="entry name" value="MIER/MTA"/>
</dbReference>
<dbReference type="GO" id="GO:0003714">
    <property type="term" value="F:transcription corepressor activity"/>
    <property type="evidence" value="ECO:0007669"/>
    <property type="project" value="TreeGrafter"/>
</dbReference>
<dbReference type="InterPro" id="IPR035969">
    <property type="entry name" value="Rab-GAP_TBC_sf"/>
</dbReference>
<feature type="domain" description="BAH" evidence="11">
    <location>
        <begin position="68"/>
        <end position="205"/>
    </location>
</feature>
<dbReference type="InterPro" id="IPR000679">
    <property type="entry name" value="Znf_GATA"/>
</dbReference>
<dbReference type="InterPro" id="IPR013088">
    <property type="entry name" value="Znf_NHR/GATA"/>
</dbReference>
<accession>A0AAF3EY03</accession>
<dbReference type="FunFam" id="1.10.10.60:FF:000012">
    <property type="entry name" value="Metastasis-associated 1 family, member 3"/>
    <property type="match status" value="1"/>
</dbReference>
<keyword evidence="9" id="KW-0539">Nucleus</keyword>
<feature type="compositionally biased region" description="Low complexity" evidence="10">
    <location>
        <begin position="554"/>
        <end position="570"/>
    </location>
</feature>
<feature type="region of interest" description="Disordered" evidence="10">
    <location>
        <begin position="1"/>
        <end position="23"/>
    </location>
</feature>
<feature type="domain" description="ELM2" evidence="12">
    <location>
        <begin position="206"/>
        <end position="306"/>
    </location>
</feature>
<dbReference type="Pfam" id="PF00320">
    <property type="entry name" value="GATA"/>
    <property type="match status" value="1"/>
</dbReference>
<keyword evidence="2" id="KW-0678">Repressor</keyword>
<evidence type="ECO:0000256" key="5">
    <source>
        <dbReference type="ARBA" id="ARBA00022833"/>
    </source>
</evidence>
<feature type="region of interest" description="Disordered" evidence="10">
    <location>
        <begin position="544"/>
        <end position="607"/>
    </location>
</feature>
<dbReference type="Proteomes" id="UP000887575">
    <property type="component" value="Unassembled WGS sequence"/>
</dbReference>
<keyword evidence="3" id="KW-0479">Metal-binding</keyword>
<dbReference type="Gene3D" id="4.10.1240.50">
    <property type="match status" value="1"/>
</dbReference>
<sequence length="1223" mass="137532">MSAPGSSSASCSDDENSRCPEESTKLGIWECEPIYYSLPGRNDKSRRGKAYRSTGGGEWRCFEAHDGTVYRKGDIVYVETTAAEPYLIGSIQHFKTTKRDQLSVKLHRFYRADDVPEDSLSLILQERGELELEQEQQDQLEQAHQREVFSSENAQTYSIAALRGKCKVSFVRDLRSLGDTDLTQESVFACCLSYNQESRRLAPVQGEIRVGAAYQAKLPAEPTCSLSEDPDRDELLYVPGQIEKERETHYVNLTRTFRRFTLYACKMTETEHSARVSDRLLDDAIVALHRNGYDIKKAINEMNANDQLLSSDVSYLTQEDVKKFGKGIRTYGKNFVKISRECLPMYKRDQLVSFYYLWKKSQDATKPKAIGRMRNQTAITRKPKNSLKTSRPGSTELHDYASASESEVETGEIEGRPLRYACHHCYESKSRDWHHAGRENLLLCTNCRLFYKKYGQLRPVERPATVPPELFKSGDDEEESGVRTRAGRKERQRTPKEATPSQKWETKAKCRATCEWEFGKKKPKEEDEDEKMDIEMHGISVKKEIKDEHDEKPSPSSSTLSSCSATPSSTVAPRTGVDGTSVPAISHKTDLERKLASSPKSGTPVNNGLDGYSTIIADANLGGEPIEPYVEEEKEIPIITEDIVHSSKNCEFILAMKWKDGQRSARTDLRFRNKPGSAWDQGKKRKHAKKRRKTKSHSNSAGQPKKESNPIAQQQSFSELLGGVARVASGMVPVSMPTQMSAQMSGLPPGIANLQAGFPPGSIHPHLLQQMVALQQAAALEQQQQAAAQAAHQQAQAQAQAAAVQAQQQAQQQHQQHQQHQQQQQQQVMQARIQQEALRFMQMGRGGPPFGGMAPPPPPTSSAQGGHPIGMPHFDMNALVAAAAQDPAAMQRLQMEILLQQQAQHQQQQQQAQQMAAASMAMGVPPGMAVTPEMQMMLMQGLRGFEAAARITSRSTTSGCVGWNGNSSTNAGNGSIEWNGRPSTPVFRYDASIARRGEVDDLGFRRPWDVKLDENCEVWLRNCPPRGEIPSTSVPNLVAEEIRLDLPRTFPDNIRLRNTKAQNTVGRILYELARVSTSSPLFLWLLFWRMRNGQKDLLIFLSRSTGDLFDIGSSRCRFGSPYSENGSFAGFWKFFRWRRFLRIWDCFIYEDVVWFFRVAIRLLRINSIKIAACKTMDQLLTTIQSIGPSKPSLKCHLLIQNAMSEKITQDQVDALRDRFSKEF</sequence>
<feature type="region of interest" description="Disordered" evidence="10">
    <location>
        <begin position="663"/>
        <end position="712"/>
    </location>
</feature>
<dbReference type="PANTHER" id="PTHR10865:SF29">
    <property type="entry name" value="METASTASIS ASSOCIATED 1-LIKE, ISOFORM D"/>
    <property type="match status" value="1"/>
</dbReference>
<dbReference type="InterPro" id="IPR017884">
    <property type="entry name" value="SANT_dom"/>
</dbReference>
<dbReference type="GO" id="GO:0043565">
    <property type="term" value="F:sequence-specific DNA binding"/>
    <property type="evidence" value="ECO:0007669"/>
    <property type="project" value="InterPro"/>
</dbReference>